<feature type="domain" description="Transcription regulator PadR N-terminal" evidence="2">
    <location>
        <begin position="133"/>
        <end position="202"/>
    </location>
</feature>
<dbReference type="RefSeq" id="WP_242439573.1">
    <property type="nucleotide sequence ID" value="NZ_CP135052.1"/>
</dbReference>
<feature type="compositionally biased region" description="Basic and acidic residues" evidence="1">
    <location>
        <begin position="70"/>
        <end position="112"/>
    </location>
</feature>
<name>A0ABY9ZBF3_9GAMM</name>
<dbReference type="Proteomes" id="UP001163184">
    <property type="component" value="Chromosome"/>
</dbReference>
<reference evidence="3" key="1">
    <citation type="journal article" date="2023" name="Microbiol. Spectr.">
        <title>Whole-genome sequencing provides insights into a novel species: Providencia hangzhouensis associated with urinary tract infections.</title>
        <authorList>
            <person name="Dong X."/>
            <person name="Yu Y."/>
            <person name="Liu J."/>
            <person name="Cao D."/>
            <person name="Xiang Y."/>
            <person name="Bi K."/>
            <person name="Yuan X."/>
            <person name="Li S."/>
            <person name="Wu T."/>
            <person name="Zhang Y."/>
        </authorList>
    </citation>
    <scope>NUCLEOTIDE SEQUENCE</scope>
    <source>
        <strain evidence="3">PR-310</strain>
    </source>
</reference>
<keyword evidence="4" id="KW-1185">Reference proteome</keyword>
<dbReference type="Pfam" id="PF03551">
    <property type="entry name" value="PadR"/>
    <property type="match status" value="1"/>
</dbReference>
<dbReference type="InterPro" id="IPR036388">
    <property type="entry name" value="WH-like_DNA-bd_sf"/>
</dbReference>
<accession>A0ABY9ZBF3</accession>
<organism evidence="3 4">
    <name type="scientific">Providencia hangzhouensis</name>
    <dbReference type="NCBI Taxonomy" id="3031799"/>
    <lineage>
        <taxon>Bacteria</taxon>
        <taxon>Pseudomonadati</taxon>
        <taxon>Pseudomonadota</taxon>
        <taxon>Gammaproteobacteria</taxon>
        <taxon>Enterobacterales</taxon>
        <taxon>Morganellaceae</taxon>
        <taxon>Providencia</taxon>
    </lineage>
</organism>
<dbReference type="Gene3D" id="1.10.10.10">
    <property type="entry name" value="Winged helix-like DNA-binding domain superfamily/Winged helix DNA-binding domain"/>
    <property type="match status" value="1"/>
</dbReference>
<dbReference type="SUPFAM" id="SSF46785">
    <property type="entry name" value="Winged helix' DNA-binding domain"/>
    <property type="match status" value="1"/>
</dbReference>
<proteinExistence type="predicted"/>
<sequence>MLIKSCRHVYYARHDENQHGHRGGCCHDEGRHGHGSGECCHDEDRHGRGHGERCHGEGRHGHGYGERCHGEGRHGHGHGERCHGEGRHGHGHGERCHGEGRHGRGHGDDSQRGRGRGKGLRRLFDHGDLHIMVLSLVAKKPSYGYEIIKDIQEASNGLYVPSPGVIYPTLTLLEEQGFLESQIVERNRKSFTITPEGSAHLAQNKEIEAVIARKLAKARDMQQGSNLAEDIEVAVSRFKALLRHKMVLKQLNEEQTRQIASIINDAVKQIEEVNTLLTNSDED</sequence>
<evidence type="ECO:0000259" key="2">
    <source>
        <dbReference type="Pfam" id="PF03551"/>
    </source>
</evidence>
<dbReference type="InterPro" id="IPR005149">
    <property type="entry name" value="Tscrpt_reg_PadR_N"/>
</dbReference>
<dbReference type="PANTHER" id="PTHR43252">
    <property type="entry name" value="TRANSCRIPTIONAL REGULATOR YQJI"/>
    <property type="match status" value="1"/>
</dbReference>
<dbReference type="PANTHER" id="PTHR43252:SF7">
    <property type="entry name" value="TRANSCRIPTIONAL REGULATOR YQJI"/>
    <property type="match status" value="1"/>
</dbReference>
<evidence type="ECO:0000256" key="1">
    <source>
        <dbReference type="SAM" id="MobiDB-lite"/>
    </source>
</evidence>
<dbReference type="InterPro" id="IPR036390">
    <property type="entry name" value="WH_DNA-bd_sf"/>
</dbReference>
<gene>
    <name evidence="3" type="ORF">PZ638_01200</name>
</gene>
<protein>
    <submittedName>
        <fullName evidence="3">PadR family transcriptional regulator</fullName>
    </submittedName>
</protein>
<dbReference type="EMBL" id="CP135052">
    <property type="protein sequence ID" value="WNK24523.1"/>
    <property type="molecule type" value="Genomic_DNA"/>
</dbReference>
<feature type="region of interest" description="Disordered" evidence="1">
    <location>
        <begin position="70"/>
        <end position="120"/>
    </location>
</feature>
<evidence type="ECO:0000313" key="3">
    <source>
        <dbReference type="EMBL" id="WNK24523.1"/>
    </source>
</evidence>
<dbReference type="GeneID" id="92273035"/>
<evidence type="ECO:0000313" key="4">
    <source>
        <dbReference type="Proteomes" id="UP001163184"/>
    </source>
</evidence>